<dbReference type="NCBIfam" id="TIGR00976">
    <property type="entry name" value="CocE_NonD"/>
    <property type="match status" value="1"/>
</dbReference>
<dbReference type="SUPFAM" id="SSF53474">
    <property type="entry name" value="alpha/beta-Hydrolases"/>
    <property type="match status" value="1"/>
</dbReference>
<dbReference type="Pfam" id="PF08530">
    <property type="entry name" value="PepX_C"/>
    <property type="match status" value="1"/>
</dbReference>
<keyword evidence="5" id="KW-1185">Reference proteome</keyword>
<proteinExistence type="predicted"/>
<dbReference type="InterPro" id="IPR029058">
    <property type="entry name" value="AB_hydrolase_fold"/>
</dbReference>
<dbReference type="OrthoDB" id="2578740at2759"/>
<dbReference type="InterPro" id="IPR000383">
    <property type="entry name" value="Xaa-Pro-like_dom"/>
</dbReference>
<dbReference type="PANTHER" id="PTHR43056">
    <property type="entry name" value="PEPTIDASE S9 PROLYL OLIGOPEPTIDASE"/>
    <property type="match status" value="1"/>
</dbReference>
<evidence type="ECO:0000256" key="2">
    <source>
        <dbReference type="ARBA" id="ARBA00022801"/>
    </source>
</evidence>
<gene>
    <name evidence="4" type="ORF">AA0113_g12741</name>
</gene>
<dbReference type="AlphaFoldDB" id="A0A4Q4PWC6"/>
<dbReference type="InterPro" id="IPR013736">
    <property type="entry name" value="Xaa-Pro_dipept_C"/>
</dbReference>
<dbReference type="InterPro" id="IPR008979">
    <property type="entry name" value="Galactose-bd-like_sf"/>
</dbReference>
<dbReference type="InterPro" id="IPR050585">
    <property type="entry name" value="Xaa-Pro_dipeptidyl-ppase/CocE"/>
</dbReference>
<feature type="domain" description="Xaa-Pro dipeptidyl-peptidase C-terminal" evidence="3">
    <location>
        <begin position="326"/>
        <end position="614"/>
    </location>
</feature>
<dbReference type="GO" id="GO:0008239">
    <property type="term" value="F:dipeptidyl-peptidase activity"/>
    <property type="evidence" value="ECO:0007669"/>
    <property type="project" value="InterPro"/>
</dbReference>
<keyword evidence="2" id="KW-0378">Hydrolase</keyword>
<sequence>MNSSEFCIGRIPVLQTDATPPNEPGARYGGLNQRTTVIPVGYKKEPDYRAWDIEAVFEQDIPIPLRDGVVIRADVFRPANTSTVPAIVHYSPYGKSGSGLFDLNLIPGRSGIPRSAVSGFQSFEAFDPAEWVTHGYAVVNVDARGVFGSQGNSRFLGTAEGRDGHDVVEHVSQLSWCTGKVALAGNSWLAMTQWFIAAERPPHLTCILPLEGSSDLYREVLCRGGVPSYQFFGFVNPFLYGNQQREDVITMLQKYPAINEYWQDKRADISSIQCPTYVLASMSTGLHTVGSLRGFEDIRHDKKWLRLHSTQEWHDLYQKHSIADFKKFLDFYMKGQDNKWEQTSRARISVISYNKVGSSSNSKSHRSRSDIVQGNVDDLPFTAWPVPEAKDINLHLSTDGTLQSSCEHVKGGQSSYASDAKAENFDADPEELSFTYTFPKQTRLIGSSKAVLYMSCQDHDELDVFVILRKIDKDGRILRNCNIPFAELKAVGGDGIDDIVDPHDLPTLNSLQYVGPSGILRASHREIDASISKHNFPHHKHTSEEKISPGQVVKLEIGIWAAGIQFGAGEKLVLRVSGHDMRLPEFEALRGSFTTANKGRHVIHVGGEHDSHLVLPLLEY</sequence>
<dbReference type="SUPFAM" id="SSF49785">
    <property type="entry name" value="Galactose-binding domain-like"/>
    <property type="match status" value="1"/>
</dbReference>
<dbReference type="Gene3D" id="3.40.50.1820">
    <property type="entry name" value="alpha/beta hydrolase"/>
    <property type="match status" value="1"/>
</dbReference>
<evidence type="ECO:0000313" key="5">
    <source>
        <dbReference type="Proteomes" id="UP000293823"/>
    </source>
</evidence>
<dbReference type="PANTHER" id="PTHR43056:SF10">
    <property type="entry name" value="COCE_NOND FAMILY, PUTATIVE (AFU_ORTHOLOGUE AFUA_7G00600)-RELATED"/>
    <property type="match status" value="1"/>
</dbReference>
<protein>
    <recommendedName>
        <fullName evidence="3">Xaa-Pro dipeptidyl-peptidase C-terminal domain-containing protein</fullName>
    </recommendedName>
</protein>
<dbReference type="Pfam" id="PF02129">
    <property type="entry name" value="Peptidase_S15"/>
    <property type="match status" value="1"/>
</dbReference>
<name>A0A4Q4PWC6_9PLEO</name>
<dbReference type="EMBL" id="PEJP01000129">
    <property type="protein sequence ID" value="RYO22986.1"/>
    <property type="molecule type" value="Genomic_DNA"/>
</dbReference>
<evidence type="ECO:0000259" key="3">
    <source>
        <dbReference type="SMART" id="SM00939"/>
    </source>
</evidence>
<evidence type="ECO:0000256" key="1">
    <source>
        <dbReference type="ARBA" id="ARBA00004685"/>
    </source>
</evidence>
<dbReference type="InterPro" id="IPR005674">
    <property type="entry name" value="CocE/Ser_esterase"/>
</dbReference>
<organism evidence="4 5">
    <name type="scientific">Alternaria arborescens</name>
    <dbReference type="NCBI Taxonomy" id="156630"/>
    <lineage>
        <taxon>Eukaryota</taxon>
        <taxon>Fungi</taxon>
        <taxon>Dikarya</taxon>
        <taxon>Ascomycota</taxon>
        <taxon>Pezizomycotina</taxon>
        <taxon>Dothideomycetes</taxon>
        <taxon>Pleosporomycetidae</taxon>
        <taxon>Pleosporales</taxon>
        <taxon>Pleosporineae</taxon>
        <taxon>Pleosporaceae</taxon>
        <taxon>Alternaria</taxon>
        <taxon>Alternaria sect. Alternaria</taxon>
    </lineage>
</organism>
<dbReference type="SMART" id="SM00939">
    <property type="entry name" value="PepX_C"/>
    <property type="match status" value="1"/>
</dbReference>
<comment type="pathway">
    <text evidence="1">Mycotoxin biosynthesis.</text>
</comment>
<comment type="caution">
    <text evidence="4">The sequence shown here is derived from an EMBL/GenBank/DDBJ whole genome shotgun (WGS) entry which is preliminary data.</text>
</comment>
<reference evidence="5" key="1">
    <citation type="journal article" date="2019" name="bioRxiv">
        <title>Genomics, evolutionary history and diagnostics of the Alternaria alternata species group including apple and Asian pear pathotypes.</title>
        <authorList>
            <person name="Armitage A.D."/>
            <person name="Cockerton H.M."/>
            <person name="Sreenivasaprasad S."/>
            <person name="Woodhall J.W."/>
            <person name="Lane C.R."/>
            <person name="Harrison R.J."/>
            <person name="Clarkson J.P."/>
        </authorList>
    </citation>
    <scope>NUCLEOTIDE SEQUENCE [LARGE SCALE GENOMIC DNA]</scope>
    <source>
        <strain evidence="5">RGR 97.0016</strain>
    </source>
</reference>
<accession>A0A4Q4PWC6</accession>
<dbReference type="Gene3D" id="2.60.120.260">
    <property type="entry name" value="Galactose-binding domain-like"/>
    <property type="match status" value="1"/>
</dbReference>
<evidence type="ECO:0000313" key="4">
    <source>
        <dbReference type="EMBL" id="RYO22986.1"/>
    </source>
</evidence>
<dbReference type="Gene3D" id="1.10.3020.20">
    <property type="match status" value="1"/>
</dbReference>
<dbReference type="Proteomes" id="UP000293823">
    <property type="component" value="Unassembled WGS sequence"/>
</dbReference>